<name>A0ABV1GVT2_9BACT</name>
<dbReference type="Proteomes" id="UP001460202">
    <property type="component" value="Unassembled WGS sequence"/>
</dbReference>
<proteinExistence type="predicted"/>
<evidence type="ECO:0000313" key="2">
    <source>
        <dbReference type="Proteomes" id="UP001460202"/>
    </source>
</evidence>
<accession>A0ABV1GVT2</accession>
<protein>
    <submittedName>
        <fullName evidence="1">Uncharacterized protein</fullName>
    </submittedName>
</protein>
<dbReference type="EMBL" id="JBBMFL010000003">
    <property type="protein sequence ID" value="MEQ2544058.1"/>
    <property type="molecule type" value="Genomic_DNA"/>
</dbReference>
<gene>
    <name evidence="1" type="ORF">WMO46_03715</name>
</gene>
<organism evidence="1 2">
    <name type="scientific">Alistipes intestinihominis</name>
    <dbReference type="NCBI Taxonomy" id="3133172"/>
    <lineage>
        <taxon>Bacteria</taxon>
        <taxon>Pseudomonadati</taxon>
        <taxon>Bacteroidota</taxon>
        <taxon>Bacteroidia</taxon>
        <taxon>Bacteroidales</taxon>
        <taxon>Rikenellaceae</taxon>
        <taxon>Alistipes</taxon>
    </lineage>
</organism>
<keyword evidence="2" id="KW-1185">Reference proteome</keyword>
<dbReference type="RefSeq" id="WP_349093834.1">
    <property type="nucleotide sequence ID" value="NZ_JBBMFL010000003.1"/>
</dbReference>
<comment type="caution">
    <text evidence="1">The sequence shown here is derived from an EMBL/GenBank/DDBJ whole genome shotgun (WGS) entry which is preliminary data.</text>
</comment>
<evidence type="ECO:0000313" key="1">
    <source>
        <dbReference type="EMBL" id="MEQ2544058.1"/>
    </source>
</evidence>
<reference evidence="1 2" key="1">
    <citation type="submission" date="2024-03" db="EMBL/GenBank/DDBJ databases">
        <title>Human intestinal bacterial collection.</title>
        <authorList>
            <person name="Pauvert C."/>
            <person name="Hitch T.C.A."/>
            <person name="Clavel T."/>
        </authorList>
    </citation>
    <scope>NUCLEOTIDE SEQUENCE [LARGE SCALE GENOMIC DNA]</scope>
    <source>
        <strain evidence="1 2">CLA-KB-H122</strain>
    </source>
</reference>
<sequence length="163" mass="18877">MVLHIRLQEALEITASQSLDAIVYKDQMRMSYWQYRNYKADLRPAIIMDGTLPSLNKSLTTYQKSDGSYEFIPNSALTGNIGLAVSQNIQFTGGKIYLQSQIERIEQLDGNKKPDGSAFPLQFFGIRRVSIAKVNSIRRRRTDYCFIFFRVMYNWLIINLSLF</sequence>